<evidence type="ECO:0000256" key="6">
    <source>
        <dbReference type="SAM" id="Phobius"/>
    </source>
</evidence>
<dbReference type="GO" id="GO:0016020">
    <property type="term" value="C:membrane"/>
    <property type="evidence" value="ECO:0007669"/>
    <property type="project" value="UniProtKB-SubCell"/>
</dbReference>
<dbReference type="EMBL" id="QQXL01000008">
    <property type="protein sequence ID" value="RKW69612.1"/>
    <property type="molecule type" value="Genomic_DNA"/>
</dbReference>
<dbReference type="AlphaFoldDB" id="A0A496PGK1"/>
<evidence type="ECO:0000256" key="3">
    <source>
        <dbReference type="ARBA" id="ARBA00022692"/>
    </source>
</evidence>
<sequence length="338" mass="34442">METVLLGTTLVVLAGVTFLNGFHDASNAVATAVRTRALTPYLALAVVAGFTALGALIFSSFATTLVGRFDTALPGHTSGLVILLVGFLVAGGWGLFTWWQGQPSSSTHAVLAAISGAAMVAALASGFGLAEAAGLMLRQVLLPMLVTTLLAPVLAYVIVVPLVWAVRHSTPRRANEAGRSAQAIGTCAVALSHGLQDGQRAVALSVVTLGTVGAQLPSGSVMWLQVGAAVLLAAGVLGGGWRITHTLSARLVTLDPLRAGAANITSAGMLFIGAFVLHAPISSTQAVTAGLVGAGLNQSHSTVNWATAMRIMSYWIITPLVCGLLAAVLYLAASPLLH</sequence>
<keyword evidence="3 6" id="KW-0812">Transmembrane</keyword>
<evidence type="ECO:0000256" key="5">
    <source>
        <dbReference type="ARBA" id="ARBA00023136"/>
    </source>
</evidence>
<comment type="caution">
    <text evidence="7">The sequence shown here is derived from an EMBL/GenBank/DDBJ whole genome shotgun (WGS) entry which is preliminary data.</text>
</comment>
<feature type="transmembrane region" description="Helical" evidence="6">
    <location>
        <begin position="312"/>
        <end position="333"/>
    </location>
</feature>
<feature type="transmembrane region" description="Helical" evidence="6">
    <location>
        <begin position="141"/>
        <end position="164"/>
    </location>
</feature>
<dbReference type="PANTHER" id="PTHR11101">
    <property type="entry name" value="PHOSPHATE TRANSPORTER"/>
    <property type="match status" value="1"/>
</dbReference>
<feature type="transmembrane region" description="Helical" evidence="6">
    <location>
        <begin position="261"/>
        <end position="281"/>
    </location>
</feature>
<evidence type="ECO:0000256" key="2">
    <source>
        <dbReference type="ARBA" id="ARBA00022448"/>
    </source>
</evidence>
<dbReference type="InterPro" id="IPR001204">
    <property type="entry name" value="Phos_transporter"/>
</dbReference>
<organism evidence="7 8">
    <name type="scientific">Galactobacter caseinivorans</name>
    <dbReference type="NCBI Taxonomy" id="2676123"/>
    <lineage>
        <taxon>Bacteria</taxon>
        <taxon>Bacillati</taxon>
        <taxon>Actinomycetota</taxon>
        <taxon>Actinomycetes</taxon>
        <taxon>Micrococcales</taxon>
        <taxon>Micrococcaceae</taxon>
        <taxon>Galactobacter</taxon>
    </lineage>
</organism>
<reference evidence="7 8" key="1">
    <citation type="submission" date="2018-07" db="EMBL/GenBank/DDBJ databases">
        <title>Arthrobacter sp. nov., isolated from raw cow's milk with high bacterial count.</title>
        <authorList>
            <person name="Hahne J."/>
            <person name="Isele D."/>
            <person name="Lipski A."/>
        </authorList>
    </citation>
    <scope>NUCLEOTIDE SEQUENCE [LARGE SCALE GENOMIC DNA]</scope>
    <source>
        <strain evidence="7 8">JZ R-183</strain>
    </source>
</reference>
<feature type="transmembrane region" description="Helical" evidence="6">
    <location>
        <begin position="108"/>
        <end position="129"/>
    </location>
</feature>
<evidence type="ECO:0000256" key="4">
    <source>
        <dbReference type="ARBA" id="ARBA00022989"/>
    </source>
</evidence>
<evidence type="ECO:0000256" key="1">
    <source>
        <dbReference type="ARBA" id="ARBA00004141"/>
    </source>
</evidence>
<evidence type="ECO:0000313" key="7">
    <source>
        <dbReference type="EMBL" id="RKW69612.1"/>
    </source>
</evidence>
<keyword evidence="2" id="KW-0813">Transport</keyword>
<dbReference type="PANTHER" id="PTHR11101:SF80">
    <property type="entry name" value="PHOSPHATE TRANSPORTER"/>
    <property type="match status" value="1"/>
</dbReference>
<feature type="transmembrane region" description="Helical" evidence="6">
    <location>
        <begin position="42"/>
        <end position="66"/>
    </location>
</feature>
<comment type="subcellular location">
    <subcellularLocation>
        <location evidence="1">Membrane</location>
        <topology evidence="1">Multi-pass membrane protein</topology>
    </subcellularLocation>
</comment>
<evidence type="ECO:0000313" key="8">
    <source>
        <dbReference type="Proteomes" id="UP000273119"/>
    </source>
</evidence>
<feature type="transmembrane region" description="Helical" evidence="6">
    <location>
        <begin position="78"/>
        <end position="96"/>
    </location>
</feature>
<name>A0A496PGK1_9MICC</name>
<dbReference type="GO" id="GO:0005315">
    <property type="term" value="F:phosphate transmembrane transporter activity"/>
    <property type="evidence" value="ECO:0007669"/>
    <property type="project" value="InterPro"/>
</dbReference>
<gene>
    <name evidence="7" type="ORF">DWQ67_12545</name>
</gene>
<dbReference type="Proteomes" id="UP000273119">
    <property type="component" value="Unassembled WGS sequence"/>
</dbReference>
<proteinExistence type="predicted"/>
<keyword evidence="8" id="KW-1185">Reference proteome</keyword>
<accession>A0A496PGK1</accession>
<dbReference type="GO" id="GO:0035435">
    <property type="term" value="P:phosphate ion transmembrane transport"/>
    <property type="evidence" value="ECO:0007669"/>
    <property type="project" value="TreeGrafter"/>
</dbReference>
<dbReference type="Pfam" id="PF01384">
    <property type="entry name" value="PHO4"/>
    <property type="match status" value="1"/>
</dbReference>
<keyword evidence="4 6" id="KW-1133">Transmembrane helix</keyword>
<protein>
    <submittedName>
        <fullName evidence="7">Anion permease</fullName>
    </submittedName>
</protein>
<feature type="transmembrane region" description="Helical" evidence="6">
    <location>
        <begin position="222"/>
        <end position="241"/>
    </location>
</feature>
<dbReference type="RefSeq" id="WP_121485942.1">
    <property type="nucleotide sequence ID" value="NZ_QQXL01000008.1"/>
</dbReference>
<keyword evidence="5 6" id="KW-0472">Membrane</keyword>